<comment type="cofactor">
    <cofactor evidence="1">
        <name>siroheme</name>
        <dbReference type="ChEBI" id="CHEBI:60052"/>
    </cofactor>
</comment>
<dbReference type="PROSITE" id="PS50902">
    <property type="entry name" value="FLAVODOXIN_LIKE"/>
    <property type="match status" value="1"/>
</dbReference>
<keyword evidence="11" id="KW-0521">NADP</keyword>
<evidence type="ECO:0000256" key="9">
    <source>
        <dbReference type="ARBA" id="ARBA00022617"/>
    </source>
</evidence>
<dbReference type="SUPFAM" id="SSF55124">
    <property type="entry name" value="Nitrite/Sulfite reductase N-terminal domain-like"/>
    <property type="match status" value="2"/>
</dbReference>
<reference evidence="21" key="2">
    <citation type="journal article" date="2023" name="IMA Fungus">
        <title>Comparative genomic study of the Penicillium genus elucidates a diverse pangenome and 15 lateral gene transfer events.</title>
        <authorList>
            <person name="Petersen C."/>
            <person name="Sorensen T."/>
            <person name="Nielsen M.R."/>
            <person name="Sondergaard T.E."/>
            <person name="Sorensen J.L."/>
            <person name="Fitzpatrick D.A."/>
            <person name="Frisvad J.C."/>
            <person name="Nielsen K.L."/>
        </authorList>
    </citation>
    <scope>NUCLEOTIDE SEQUENCE</scope>
    <source>
        <strain evidence="21">IBT 35675</strain>
    </source>
</reference>
<dbReference type="Pfam" id="PF01077">
    <property type="entry name" value="NIR_SIR"/>
    <property type="match status" value="1"/>
</dbReference>
<comment type="similarity">
    <text evidence="5">Belongs to the nitrite and sulfite reductase 4Fe-4S domain family.</text>
</comment>
<sequence length="1524" mass="167782">MASISTAAEAVARVAYLTSDVVVSVQPSLQNDSLFSKSLKALKANKTSNLSSKSTEVQTVRYNEDPLLSAFTPIQNGETISVVTSSSVLITAVPHLYRLANSPVVVHVALEASPFPDYSVISSIRQSGFTFLHSETVQEAQDIAITAHALARKSGKGVIHFFDPANSAKDPSIDVEDVEVVKKVFQIGGNVATSAGVQNLYAGSGLTSTITEESEGSAPSGQTNDLNVPSQPQTPFNASLENSSVGSSRRDSSAGSDTPSSNATTVEGSSVRPVNAADIFEWTAQIWNTLFQEVGRRYNAIEYTGATDAKSAIFVFGSTGVFVDALANGANAELGNIGLITARLYRPWVGGQISNSIPSSVEKIAVLEQVRKTTKWGPSFMDLLSSLTPTGPQGKGPQIVGYRLGFVEPSTAVQALRGVLQNLTSASPIQNLEIGSSQVPTVQNALEQPRIENAYLKILNQLFGERLHIANQLGAQNAGISSTIAASPEYGFGSLLARQEHRVRFIREVEEAAKSTTFATDVPKTWLSRWALNVKEAAKANKIAPEVISRLSNDGSALSRQLLQSKKLFYEESEWLVGSDAWAYDLGNSGVHHVLASGANVNMLIIDSQPFSERAAADATRRKKDIGLYAMNRGNAYVASVAVYSSYTQVLQAMSEAQQFKGPSVVVAYLPYNQENDSALTVLQETKKAIDLGYWPLYRWNPENEAKGEPKFILDSERVKRDLEEFLRRDNQLTQLMNRHPKYAPVLSESYGTEVRAVQKRTAKDSYEKLLDGLFGAPLTILFASDGGNAQNLAKRLGNRGRARGLKTMVFAMDEFPLEDIPTEENVVFITSTAGQGEFPVNGRGLWEHVKNSGDLDLSTINYSVFGLGDAHYWPRKEDKIYYNKPAKDLDDRIAFLGGRKLTDIGLGDDQDPDAYQTGYSEWEPRLWKALGVDKVEGLPEEPAPITNEDIKTGSNFLRGTIAEALLDESTGAIPASDQQLTKFHGTYMQDDRDLRDERKAQGLEPAYSFMIRCRLAGGIATPKQWLQMDAISSSHGNETMKLTTRQTFQFHGVIKRNLKGAMRAINASMMDTLAACGDVNRNVMCSSLPELSAFHRETWALSAKISTHLLPQTNAYHEIWLKDDDDKKVQVAGDAIVDHEPMYGPTYLPRKFKITIAIPPHNDTDVYAHDIGLIAIKGEDGHLAGFNVLAGGGMGSTHNNTKTYPQTGRMFGYIPADKIHLACEKIMLVQRDNGDRKNRKHARMKYTIDDMGVEVFRAEVEKLLPDGLKFGEPRPFEFKANVDTFGWIKDEEGLNHFTMFIENGRIEDTADFKMRTGLRELAEFGKGEFRLTGNQHLIISRIHDDDLPFIKDHLAKYNLDNTAFSGLRLSSSACVAFPTCGLAMAESERYLPVLISKLETTLEECGLARDSIVMRMTGCPNGCARPWLAEVAFVGKAFGAYNMYLGGGYHGQRLNKRYRSSIKEDEILEIMNDLLKRYSRERDTDGETPERFGDWCIRAGIIKATTDGRNFHEGVAEDEEDEE</sequence>
<evidence type="ECO:0000313" key="21">
    <source>
        <dbReference type="EMBL" id="KAJ5367263.1"/>
    </source>
</evidence>
<gene>
    <name evidence="21" type="ORF">N7541_001204</name>
</gene>
<dbReference type="InterPro" id="IPR006067">
    <property type="entry name" value="NO2/SO3_Rdtase_4Fe4S_dom"/>
</dbReference>
<evidence type="ECO:0000259" key="20">
    <source>
        <dbReference type="PROSITE" id="PS50902"/>
    </source>
</evidence>
<dbReference type="InterPro" id="IPR029061">
    <property type="entry name" value="THDP-binding"/>
</dbReference>
<protein>
    <recommendedName>
        <fullName evidence="18">Sulfite reductase [NADPH] subunit beta</fullName>
        <ecNumber evidence="6">1.8.1.2</ecNumber>
    </recommendedName>
</protein>
<evidence type="ECO:0000256" key="12">
    <source>
        <dbReference type="ARBA" id="ARBA00023002"/>
    </source>
</evidence>
<dbReference type="FunFam" id="3.40.50.970:FF:000051">
    <property type="entry name" value="Sulfite reductase beta subunit"/>
    <property type="match status" value="1"/>
</dbReference>
<dbReference type="Gene3D" id="3.40.50.920">
    <property type="match status" value="1"/>
</dbReference>
<keyword evidence="12" id="KW-0560">Oxidoreductase</keyword>
<evidence type="ECO:0000256" key="19">
    <source>
        <dbReference type="SAM" id="MobiDB-lite"/>
    </source>
</evidence>
<dbReference type="GO" id="GO:0046872">
    <property type="term" value="F:metal ion binding"/>
    <property type="evidence" value="ECO:0007669"/>
    <property type="project" value="UniProtKB-KW"/>
</dbReference>
<dbReference type="GO" id="GO:0050311">
    <property type="term" value="F:sulfite reductase (ferredoxin) activity"/>
    <property type="evidence" value="ECO:0007669"/>
    <property type="project" value="TreeGrafter"/>
</dbReference>
<keyword evidence="9" id="KW-0349">Heme</keyword>
<proteinExistence type="inferred from homology"/>
<keyword evidence="7" id="KW-0004">4Fe-4S</keyword>
<evidence type="ECO:0000256" key="14">
    <source>
        <dbReference type="ARBA" id="ARBA00023014"/>
    </source>
</evidence>
<dbReference type="Gene3D" id="3.90.480.10">
    <property type="entry name" value="Sulfite Reductase Hemoprotein,Domain 2"/>
    <property type="match status" value="1"/>
</dbReference>
<evidence type="ECO:0000313" key="22">
    <source>
        <dbReference type="Proteomes" id="UP001148299"/>
    </source>
</evidence>
<dbReference type="FunFam" id="3.40.50.360:FF:000016">
    <property type="entry name" value="Sulfite reductase subunit beta"/>
    <property type="match status" value="1"/>
</dbReference>
<dbReference type="FunFam" id="3.40.50.970:FF:000085">
    <property type="entry name" value="Sulfite reductase [NADPH] subunit beta"/>
    <property type="match status" value="1"/>
</dbReference>
<evidence type="ECO:0000256" key="6">
    <source>
        <dbReference type="ARBA" id="ARBA00012604"/>
    </source>
</evidence>
<feature type="compositionally biased region" description="Polar residues" evidence="19">
    <location>
        <begin position="258"/>
        <end position="268"/>
    </location>
</feature>
<dbReference type="GO" id="GO:0009337">
    <property type="term" value="C:sulfite reductase complex (NADPH)"/>
    <property type="evidence" value="ECO:0007669"/>
    <property type="project" value="UniProtKB-ARBA"/>
</dbReference>
<evidence type="ECO:0000256" key="2">
    <source>
        <dbReference type="ARBA" id="ARBA00001966"/>
    </source>
</evidence>
<evidence type="ECO:0000256" key="18">
    <source>
        <dbReference type="ARBA" id="ARBA00067595"/>
    </source>
</evidence>
<comment type="caution">
    <text evidence="21">The sequence shown here is derived from an EMBL/GenBank/DDBJ whole genome shotgun (WGS) entry which is preliminary data.</text>
</comment>
<dbReference type="Gene3D" id="3.30.413.10">
    <property type="entry name" value="Sulfite Reductase Hemoprotein, domain 1"/>
    <property type="match status" value="2"/>
</dbReference>
<keyword evidence="13" id="KW-0408">Iron</keyword>
<dbReference type="GO" id="GO:0010181">
    <property type="term" value="F:FMN binding"/>
    <property type="evidence" value="ECO:0007669"/>
    <property type="project" value="InterPro"/>
</dbReference>
<comment type="subcellular location">
    <subcellularLocation>
        <location evidence="3">Cytoplasm</location>
    </subcellularLocation>
</comment>
<dbReference type="Proteomes" id="UP001148299">
    <property type="component" value="Unassembled WGS sequence"/>
</dbReference>
<dbReference type="GO" id="GO:0000103">
    <property type="term" value="P:sulfate assimilation"/>
    <property type="evidence" value="ECO:0007669"/>
    <property type="project" value="TreeGrafter"/>
</dbReference>
<evidence type="ECO:0000256" key="7">
    <source>
        <dbReference type="ARBA" id="ARBA00022485"/>
    </source>
</evidence>
<dbReference type="PROSITE" id="PS00365">
    <property type="entry name" value="NIR_SIR"/>
    <property type="match status" value="1"/>
</dbReference>
<dbReference type="Pfam" id="PF00258">
    <property type="entry name" value="Flavodoxin_1"/>
    <property type="match status" value="1"/>
</dbReference>
<dbReference type="Gene3D" id="3.40.50.970">
    <property type="match status" value="2"/>
</dbReference>
<dbReference type="EMBL" id="JAPZBR010000001">
    <property type="protein sequence ID" value="KAJ5367263.1"/>
    <property type="molecule type" value="Genomic_DNA"/>
</dbReference>
<evidence type="ECO:0000256" key="10">
    <source>
        <dbReference type="ARBA" id="ARBA00022723"/>
    </source>
</evidence>
<dbReference type="GO" id="GO:0051539">
    <property type="term" value="F:4 iron, 4 sulfur cluster binding"/>
    <property type="evidence" value="ECO:0007669"/>
    <property type="project" value="UniProtKB-KW"/>
</dbReference>
<name>A0A9W9RVP4_PENBR</name>
<dbReference type="Pfam" id="PF01855">
    <property type="entry name" value="POR_N"/>
    <property type="match status" value="1"/>
</dbReference>
<accession>A0A9W9RVP4</accession>
<evidence type="ECO:0000256" key="8">
    <source>
        <dbReference type="ARBA" id="ARBA00022490"/>
    </source>
</evidence>
<evidence type="ECO:0000256" key="1">
    <source>
        <dbReference type="ARBA" id="ARBA00001929"/>
    </source>
</evidence>
<evidence type="ECO:0000256" key="11">
    <source>
        <dbReference type="ARBA" id="ARBA00022857"/>
    </source>
</evidence>
<dbReference type="GO" id="GO:0004783">
    <property type="term" value="F:sulfite reductase (NADPH) activity"/>
    <property type="evidence" value="ECO:0007669"/>
    <property type="project" value="UniProtKB-EC"/>
</dbReference>
<keyword evidence="8" id="KW-0963">Cytoplasm</keyword>
<comment type="subunit">
    <text evidence="17">Alpha(2)-beta(2). The alpha component is a flavoprotein, the beta component is a hemoprotein.</text>
</comment>
<dbReference type="SUPFAM" id="SSF52218">
    <property type="entry name" value="Flavoproteins"/>
    <property type="match status" value="1"/>
</dbReference>
<keyword evidence="22" id="KW-1185">Reference proteome</keyword>
<dbReference type="PRINTS" id="PR00397">
    <property type="entry name" value="SIROHAEM"/>
</dbReference>
<dbReference type="CDD" id="cd07034">
    <property type="entry name" value="TPP_PYR_PFOR_IOR-alpha_like"/>
    <property type="match status" value="1"/>
</dbReference>
<dbReference type="FunFam" id="3.30.413.10:FF:000003">
    <property type="entry name" value="Sulfite reductase [NADPH] hemoprotein beta-component"/>
    <property type="match status" value="1"/>
</dbReference>
<dbReference type="InterPro" id="IPR005117">
    <property type="entry name" value="NiRdtase/SiRdtase_haem-b_fer"/>
</dbReference>
<dbReference type="InterPro" id="IPR009014">
    <property type="entry name" value="Transketo_C/PFOR_II"/>
</dbReference>
<dbReference type="SUPFAM" id="SSF56014">
    <property type="entry name" value="Nitrite and sulphite reductase 4Fe-4S domain-like"/>
    <property type="match status" value="2"/>
</dbReference>
<feature type="region of interest" description="Disordered" evidence="19">
    <location>
        <begin position="210"/>
        <end position="269"/>
    </location>
</feature>
<dbReference type="PRINTS" id="PR00369">
    <property type="entry name" value="FLAVODOXIN"/>
</dbReference>
<dbReference type="InterPro" id="IPR008254">
    <property type="entry name" value="Flavodoxin/NO_synth"/>
</dbReference>
<dbReference type="FunFam" id="3.30.413.10:FF:000004">
    <property type="entry name" value="Sulfite reductase [NADPH] hemoprotein beta-component"/>
    <property type="match status" value="1"/>
</dbReference>
<feature type="compositionally biased region" description="Low complexity" evidence="19">
    <location>
        <begin position="243"/>
        <end position="257"/>
    </location>
</feature>
<dbReference type="InterPro" id="IPR045854">
    <property type="entry name" value="NO2/SO3_Rdtase_4Fe4S_sf"/>
</dbReference>
<evidence type="ECO:0000256" key="13">
    <source>
        <dbReference type="ARBA" id="ARBA00023004"/>
    </source>
</evidence>
<dbReference type="GO" id="GO:0020037">
    <property type="term" value="F:heme binding"/>
    <property type="evidence" value="ECO:0007669"/>
    <property type="project" value="InterPro"/>
</dbReference>
<dbReference type="FunFam" id="3.40.50.920:FF:000007">
    <property type="entry name" value="Pyruvate:ferredoxin (Flavodoxin) oxidoreductase"/>
    <property type="match status" value="1"/>
</dbReference>
<evidence type="ECO:0000256" key="5">
    <source>
        <dbReference type="ARBA" id="ARBA00010429"/>
    </source>
</evidence>
<evidence type="ECO:0000256" key="15">
    <source>
        <dbReference type="ARBA" id="ARBA00052219"/>
    </source>
</evidence>
<evidence type="ECO:0000256" key="3">
    <source>
        <dbReference type="ARBA" id="ARBA00004496"/>
    </source>
</evidence>
<evidence type="ECO:0000256" key="4">
    <source>
        <dbReference type="ARBA" id="ARBA00004774"/>
    </source>
</evidence>
<dbReference type="InterPro" id="IPR036136">
    <property type="entry name" value="Nit/Sulf_reduc_fer-like_dom_sf"/>
</dbReference>
<comment type="pathway">
    <text evidence="4">Sulfur metabolism; hydrogen sulfide biosynthesis; hydrogen sulfide from sulfite (NADPH route): step 1/1.</text>
</comment>
<dbReference type="NCBIfam" id="NF010029">
    <property type="entry name" value="PRK13504.1"/>
    <property type="match status" value="1"/>
</dbReference>
<dbReference type="PANTHER" id="PTHR11493:SF47">
    <property type="entry name" value="SULFITE REDUCTASE [NADPH] SUBUNIT BETA"/>
    <property type="match status" value="1"/>
</dbReference>
<reference evidence="21" key="1">
    <citation type="submission" date="2022-12" db="EMBL/GenBank/DDBJ databases">
        <authorList>
            <person name="Petersen C."/>
        </authorList>
    </citation>
    <scope>NUCLEOTIDE SEQUENCE</scope>
    <source>
        <strain evidence="21">IBT 35675</strain>
    </source>
</reference>
<dbReference type="InterPro" id="IPR002880">
    <property type="entry name" value="Pyrv_Fd/Flavodoxin_OxRdtase_N"/>
</dbReference>
<dbReference type="FunFam" id="3.90.480.20:FF:000012">
    <property type="entry name" value="Sulfite reductase beta subunit"/>
    <property type="match status" value="1"/>
</dbReference>
<dbReference type="Gene3D" id="3.40.50.360">
    <property type="match status" value="1"/>
</dbReference>
<comment type="function">
    <text evidence="16">Catalyzes the reduction of sulfite to sulfide, one of several activities required for the biosynthesis of L-cysteine from sulfate.</text>
</comment>
<comment type="catalytic activity">
    <reaction evidence="15">
        <text>hydrogen sulfide + 3 NADP(+) + 3 H2O = sulfite + 3 NADPH + 4 H(+)</text>
        <dbReference type="Rhea" id="RHEA:13801"/>
        <dbReference type="ChEBI" id="CHEBI:15377"/>
        <dbReference type="ChEBI" id="CHEBI:15378"/>
        <dbReference type="ChEBI" id="CHEBI:17359"/>
        <dbReference type="ChEBI" id="CHEBI:29919"/>
        <dbReference type="ChEBI" id="CHEBI:57783"/>
        <dbReference type="ChEBI" id="CHEBI:58349"/>
        <dbReference type="EC" id="1.8.1.2"/>
    </reaction>
</comment>
<evidence type="ECO:0000256" key="16">
    <source>
        <dbReference type="ARBA" id="ARBA00057613"/>
    </source>
</evidence>
<dbReference type="InterPro" id="IPR006066">
    <property type="entry name" value="NO2/SO3_Rdtase_FeS/sirohaem_BS"/>
</dbReference>
<keyword evidence="14" id="KW-0411">Iron-sulfur</keyword>
<dbReference type="PANTHER" id="PTHR11493">
    <property type="entry name" value="SULFITE REDUCTASE [NADPH] SUBUNIT BETA-RELATED"/>
    <property type="match status" value="1"/>
</dbReference>
<organism evidence="21 22">
    <name type="scientific">Penicillium brevicompactum</name>
    <dbReference type="NCBI Taxonomy" id="5074"/>
    <lineage>
        <taxon>Eukaryota</taxon>
        <taxon>Fungi</taxon>
        <taxon>Dikarya</taxon>
        <taxon>Ascomycota</taxon>
        <taxon>Pezizomycotina</taxon>
        <taxon>Eurotiomycetes</taxon>
        <taxon>Eurotiomycetidae</taxon>
        <taxon>Eurotiales</taxon>
        <taxon>Aspergillaceae</taxon>
        <taxon>Penicillium</taxon>
    </lineage>
</organism>
<dbReference type="InterPro" id="IPR001094">
    <property type="entry name" value="Flavdoxin-like"/>
</dbReference>
<comment type="cofactor">
    <cofactor evidence="2">
        <name>[4Fe-4S] cluster</name>
        <dbReference type="ChEBI" id="CHEBI:49883"/>
    </cofactor>
</comment>
<dbReference type="EC" id="1.8.1.2" evidence="6"/>
<dbReference type="GO" id="GO:0005737">
    <property type="term" value="C:cytoplasm"/>
    <property type="evidence" value="ECO:0007669"/>
    <property type="project" value="UniProtKB-SubCell"/>
</dbReference>
<feature type="compositionally biased region" description="Polar residues" evidence="19">
    <location>
        <begin position="210"/>
        <end position="242"/>
    </location>
</feature>
<evidence type="ECO:0000256" key="17">
    <source>
        <dbReference type="ARBA" id="ARBA00063391"/>
    </source>
</evidence>
<dbReference type="SUPFAM" id="SSF52518">
    <property type="entry name" value="Thiamin diphosphate-binding fold (THDP-binding)"/>
    <property type="match status" value="2"/>
</dbReference>
<dbReference type="Pfam" id="PF03460">
    <property type="entry name" value="NIR_SIR_ferr"/>
    <property type="match status" value="2"/>
</dbReference>
<dbReference type="SUPFAM" id="SSF52922">
    <property type="entry name" value="TK C-terminal domain-like"/>
    <property type="match status" value="1"/>
</dbReference>
<feature type="domain" description="Flavodoxin-like" evidence="20">
    <location>
        <begin position="779"/>
        <end position="928"/>
    </location>
</feature>
<dbReference type="InterPro" id="IPR029039">
    <property type="entry name" value="Flavoprotein-like_sf"/>
</dbReference>
<keyword evidence="10" id="KW-0479">Metal-binding</keyword>
<dbReference type="InterPro" id="IPR045169">
    <property type="entry name" value="NO2/SO3_Rdtase_4Fe4S_prot"/>
</dbReference>